<evidence type="ECO:0000256" key="2">
    <source>
        <dbReference type="ARBA" id="ARBA00022723"/>
    </source>
</evidence>
<protein>
    <recommendedName>
        <fullName evidence="5">Thiamine pyrophosphate enzyme N-terminal TPP-binding domain-containing protein</fullName>
    </recommendedName>
</protein>
<reference evidence="6" key="1">
    <citation type="submission" date="2022-06" db="EMBL/GenBank/DDBJ databases">
        <title>Uncovering the hologenomic basis of an extraordinary plant invasion.</title>
        <authorList>
            <person name="Bieker V.C."/>
            <person name="Martin M.D."/>
            <person name="Gilbert T."/>
            <person name="Hodgins K."/>
            <person name="Battlay P."/>
            <person name="Petersen B."/>
            <person name="Wilson J."/>
        </authorList>
    </citation>
    <scope>NUCLEOTIDE SEQUENCE</scope>
    <source>
        <strain evidence="6">AA19_3_7</strain>
        <tissue evidence="6">Leaf</tissue>
    </source>
</reference>
<dbReference type="InterPro" id="IPR012001">
    <property type="entry name" value="Thiamin_PyroP_enz_TPP-bd_dom"/>
</dbReference>
<dbReference type="PANTHER" id="PTHR43710:SF2">
    <property type="entry name" value="2-HYDROXYACYL-COA LYASE 1"/>
    <property type="match status" value="1"/>
</dbReference>
<dbReference type="AlphaFoldDB" id="A0AAD5G6R1"/>
<dbReference type="Proteomes" id="UP001206925">
    <property type="component" value="Unassembled WGS sequence"/>
</dbReference>
<dbReference type="GO" id="GO:0016829">
    <property type="term" value="F:lyase activity"/>
    <property type="evidence" value="ECO:0007669"/>
    <property type="project" value="UniProtKB-KW"/>
</dbReference>
<dbReference type="EMBL" id="JAMZMK010010564">
    <property type="protein sequence ID" value="KAI7731050.1"/>
    <property type="molecule type" value="Genomic_DNA"/>
</dbReference>
<keyword evidence="4" id="KW-0456">Lyase</keyword>
<sequence length="166" mass="17933">MGLPEKSLLLQRDHQSIDPWMDSMRKGRNGVVCISVTSLATQSVTLCIRFIAFNNEQSVGYAASAYGYLTGRPGILLTISGPGCVYDLAGISNAFINTWPMVMISGSCDQNYVGKGDSQELIVVALDIIKFFFIGLISGKGISMLEAAEAIKMSSLLQPEVQAKFI</sequence>
<dbReference type="GO" id="GO:0005777">
    <property type="term" value="C:peroxisome"/>
    <property type="evidence" value="ECO:0007669"/>
    <property type="project" value="TreeGrafter"/>
</dbReference>
<dbReference type="PANTHER" id="PTHR43710">
    <property type="entry name" value="2-HYDROXYACYL-COA LYASE"/>
    <property type="match status" value="1"/>
</dbReference>
<dbReference type="Gene3D" id="3.40.50.970">
    <property type="match status" value="1"/>
</dbReference>
<comment type="caution">
    <text evidence="6">The sequence shown here is derived from an EMBL/GenBank/DDBJ whole genome shotgun (WGS) entry which is preliminary data.</text>
</comment>
<organism evidence="6 7">
    <name type="scientific">Ambrosia artemisiifolia</name>
    <name type="common">Common ragweed</name>
    <dbReference type="NCBI Taxonomy" id="4212"/>
    <lineage>
        <taxon>Eukaryota</taxon>
        <taxon>Viridiplantae</taxon>
        <taxon>Streptophyta</taxon>
        <taxon>Embryophyta</taxon>
        <taxon>Tracheophyta</taxon>
        <taxon>Spermatophyta</taxon>
        <taxon>Magnoliopsida</taxon>
        <taxon>eudicotyledons</taxon>
        <taxon>Gunneridae</taxon>
        <taxon>Pentapetalae</taxon>
        <taxon>asterids</taxon>
        <taxon>campanulids</taxon>
        <taxon>Asterales</taxon>
        <taxon>Asteraceae</taxon>
        <taxon>Asteroideae</taxon>
        <taxon>Heliantheae alliance</taxon>
        <taxon>Heliantheae</taxon>
        <taxon>Ambrosia</taxon>
    </lineage>
</organism>
<name>A0AAD5G6R1_AMBAR</name>
<comment type="cofactor">
    <cofactor evidence="1">
        <name>thiamine diphosphate</name>
        <dbReference type="ChEBI" id="CHEBI:58937"/>
    </cofactor>
</comment>
<dbReference type="InterPro" id="IPR029061">
    <property type="entry name" value="THDP-binding"/>
</dbReference>
<evidence type="ECO:0000256" key="3">
    <source>
        <dbReference type="ARBA" id="ARBA00022842"/>
    </source>
</evidence>
<dbReference type="GO" id="GO:0030976">
    <property type="term" value="F:thiamine pyrophosphate binding"/>
    <property type="evidence" value="ECO:0007669"/>
    <property type="project" value="InterPro"/>
</dbReference>
<dbReference type="CDD" id="cd07035">
    <property type="entry name" value="TPP_PYR_POX_like"/>
    <property type="match status" value="1"/>
</dbReference>
<accession>A0AAD5G6R1</accession>
<evidence type="ECO:0000256" key="1">
    <source>
        <dbReference type="ARBA" id="ARBA00001964"/>
    </source>
</evidence>
<dbReference type="InterPro" id="IPR045025">
    <property type="entry name" value="HACL1-like"/>
</dbReference>
<dbReference type="GO" id="GO:0046872">
    <property type="term" value="F:metal ion binding"/>
    <property type="evidence" value="ECO:0007669"/>
    <property type="project" value="UniProtKB-KW"/>
</dbReference>
<dbReference type="GO" id="GO:0001561">
    <property type="term" value="P:fatty acid alpha-oxidation"/>
    <property type="evidence" value="ECO:0007669"/>
    <property type="project" value="TreeGrafter"/>
</dbReference>
<keyword evidence="7" id="KW-1185">Reference proteome</keyword>
<dbReference type="SUPFAM" id="SSF52518">
    <property type="entry name" value="Thiamin diphosphate-binding fold (THDP-binding)"/>
    <property type="match status" value="1"/>
</dbReference>
<dbReference type="Pfam" id="PF02776">
    <property type="entry name" value="TPP_enzyme_N"/>
    <property type="match status" value="1"/>
</dbReference>
<keyword evidence="3" id="KW-0460">Magnesium</keyword>
<feature type="domain" description="Thiamine pyrophosphate enzyme N-terminal TPP-binding" evidence="5">
    <location>
        <begin position="47"/>
        <end position="121"/>
    </location>
</feature>
<gene>
    <name evidence="6" type="ORF">M8C21_023553</name>
</gene>
<evidence type="ECO:0000313" key="6">
    <source>
        <dbReference type="EMBL" id="KAI7731050.1"/>
    </source>
</evidence>
<evidence type="ECO:0000256" key="4">
    <source>
        <dbReference type="ARBA" id="ARBA00023239"/>
    </source>
</evidence>
<proteinExistence type="predicted"/>
<keyword evidence="2" id="KW-0479">Metal-binding</keyword>
<evidence type="ECO:0000313" key="7">
    <source>
        <dbReference type="Proteomes" id="UP001206925"/>
    </source>
</evidence>
<evidence type="ECO:0000259" key="5">
    <source>
        <dbReference type="Pfam" id="PF02776"/>
    </source>
</evidence>